<dbReference type="EMBL" id="CP033923">
    <property type="protein sequence ID" value="AZA89540.1"/>
    <property type="molecule type" value="Genomic_DNA"/>
</dbReference>
<dbReference type="AlphaFoldDB" id="A0AAD1DPM8"/>
<name>A0AAD1DPM8_CHRNA</name>
<reference evidence="1 2" key="1">
    <citation type="submission" date="2018-11" db="EMBL/GenBank/DDBJ databases">
        <title>Proposal to divide the Flavobacteriaceae and reorganize its genera based on Amino Acid Identity values calculated from whole genome sequences.</title>
        <authorList>
            <person name="Nicholson A.C."/>
            <person name="Gulvik C.A."/>
            <person name="Whitney A.M."/>
            <person name="Humrighouse B.W."/>
            <person name="Bell M."/>
            <person name="Holmes B."/>
            <person name="Steigerwalt A.G."/>
            <person name="Villarma A."/>
            <person name="Sheth M."/>
            <person name="Batra D."/>
            <person name="Pryor J."/>
            <person name="Bernardet J.-F."/>
            <person name="Hugo C."/>
            <person name="Kampfer P."/>
            <person name="Newman J."/>
            <person name="McQuiston J.R."/>
        </authorList>
    </citation>
    <scope>NUCLEOTIDE SEQUENCE [LARGE SCALE GENOMIC DNA]</scope>
    <source>
        <strain evidence="1 2">G0041</strain>
    </source>
</reference>
<protein>
    <submittedName>
        <fullName evidence="1">Uncharacterized protein</fullName>
    </submittedName>
</protein>
<keyword evidence="2" id="KW-1185">Reference proteome</keyword>
<organism evidence="1 2">
    <name type="scientific">Chryseobacterium nakagawai</name>
    <dbReference type="NCBI Taxonomy" id="1241982"/>
    <lineage>
        <taxon>Bacteria</taxon>
        <taxon>Pseudomonadati</taxon>
        <taxon>Bacteroidota</taxon>
        <taxon>Flavobacteriia</taxon>
        <taxon>Flavobacteriales</taxon>
        <taxon>Weeksellaceae</taxon>
        <taxon>Chryseobacterium group</taxon>
        <taxon>Chryseobacterium</taxon>
    </lineage>
</organism>
<evidence type="ECO:0000313" key="2">
    <source>
        <dbReference type="Proteomes" id="UP000278288"/>
    </source>
</evidence>
<sequence>MSPVKFENKILYLTKTLGFKEDPGMIFKYINENQVPQNKNSKVGLIFNSSLNNYFNKIK</sequence>
<dbReference type="Proteomes" id="UP000278288">
    <property type="component" value="Chromosome"/>
</dbReference>
<dbReference type="KEGG" id="cnk:EG343_02300"/>
<evidence type="ECO:0000313" key="1">
    <source>
        <dbReference type="EMBL" id="AZA89540.1"/>
    </source>
</evidence>
<proteinExistence type="predicted"/>
<gene>
    <name evidence="1" type="ORF">EG343_02300</name>
</gene>
<accession>A0AAD1DPM8</accession>